<feature type="domain" description="Tyrosinase copper-binding" evidence="5">
    <location>
        <begin position="319"/>
        <end position="330"/>
    </location>
</feature>
<dbReference type="GO" id="GO:0016491">
    <property type="term" value="F:oxidoreductase activity"/>
    <property type="evidence" value="ECO:0007669"/>
    <property type="project" value="InterPro"/>
</dbReference>
<dbReference type="PANTHER" id="PTHR11474:SF126">
    <property type="entry name" value="TYROSINASE-LIKE PROTEIN TYR-1-RELATED"/>
    <property type="match status" value="1"/>
</dbReference>
<dbReference type="InterPro" id="IPR050316">
    <property type="entry name" value="Tyrosinase/Hemocyanin"/>
</dbReference>
<organism evidence="6">
    <name type="scientific">Sinohyriopsis cumingii</name>
    <name type="common">Triangle sail mussel</name>
    <name type="synonym">Hyriopsis cumingii</name>
    <dbReference type="NCBI Taxonomy" id="165450"/>
    <lineage>
        <taxon>Eukaryota</taxon>
        <taxon>Metazoa</taxon>
        <taxon>Spiralia</taxon>
        <taxon>Lophotrochozoa</taxon>
        <taxon>Mollusca</taxon>
        <taxon>Bivalvia</taxon>
        <taxon>Autobranchia</taxon>
        <taxon>Heteroconchia</taxon>
        <taxon>Palaeoheterodonta</taxon>
        <taxon>Unionida</taxon>
        <taxon>Unionoidea</taxon>
        <taxon>Unionidae</taxon>
        <taxon>Gonideinae</taxon>
        <taxon>Sinohyriopsis</taxon>
    </lineage>
</organism>
<dbReference type="Pfam" id="PF00264">
    <property type="entry name" value="Tyrosinase"/>
    <property type="match status" value="1"/>
</dbReference>
<evidence type="ECO:0000259" key="4">
    <source>
        <dbReference type="PROSITE" id="PS00497"/>
    </source>
</evidence>
<dbReference type="SUPFAM" id="SSF48056">
    <property type="entry name" value="Di-copper centre-containing domain"/>
    <property type="match status" value="1"/>
</dbReference>
<evidence type="ECO:0000256" key="1">
    <source>
        <dbReference type="ARBA" id="ARBA00022723"/>
    </source>
</evidence>
<dbReference type="GO" id="GO:0046872">
    <property type="term" value="F:metal ion binding"/>
    <property type="evidence" value="ECO:0007669"/>
    <property type="project" value="UniProtKB-KW"/>
</dbReference>
<evidence type="ECO:0000256" key="2">
    <source>
        <dbReference type="ARBA" id="ARBA00023008"/>
    </source>
</evidence>
<evidence type="ECO:0000259" key="5">
    <source>
        <dbReference type="PROSITE" id="PS00498"/>
    </source>
</evidence>
<dbReference type="InterPro" id="IPR002227">
    <property type="entry name" value="Tyrosinase_Cu-bd"/>
</dbReference>
<dbReference type="InterPro" id="IPR008922">
    <property type="entry name" value="Di-copper_centre_dom_sf"/>
</dbReference>
<feature type="domain" description="Tyrosinase copper-binding" evidence="4">
    <location>
        <begin position="180"/>
        <end position="197"/>
    </location>
</feature>
<dbReference type="PROSITE" id="PS00498">
    <property type="entry name" value="TYROSINASE_2"/>
    <property type="match status" value="1"/>
</dbReference>
<reference evidence="6" key="1">
    <citation type="journal article" date="2016" name="Comp. Biochem. Physiol. B, Biochem. Mol. Biol.">
        <title>HcTyr and HcTyp-1 of Hyriopsis cumingii, novel tyrosinase and tyrosinase-related protein genes involved in nacre color formation.</title>
        <authorList>
            <person name="Chen X."/>
            <person name="Liu X."/>
            <person name="Bai Z."/>
            <person name="Zhao L."/>
            <person name="Li J."/>
        </authorList>
    </citation>
    <scope>NUCLEOTIDE SEQUENCE</scope>
</reference>
<evidence type="ECO:0000256" key="3">
    <source>
        <dbReference type="SAM" id="Phobius"/>
    </source>
</evidence>
<keyword evidence="1" id="KW-0479">Metal-binding</keyword>
<feature type="transmembrane region" description="Helical" evidence="3">
    <location>
        <begin position="21"/>
        <end position="46"/>
    </location>
</feature>
<dbReference type="Gene3D" id="1.10.1280.10">
    <property type="entry name" value="Di-copper center containing domain from catechol oxidase"/>
    <property type="match status" value="1"/>
</dbReference>
<keyword evidence="3" id="KW-0472">Membrane</keyword>
<dbReference type="AlphaFoldDB" id="A0A1J0KGN7"/>
<evidence type="ECO:0000313" key="6">
    <source>
        <dbReference type="EMBL" id="APC92581.1"/>
    </source>
</evidence>
<dbReference type="PRINTS" id="PR00092">
    <property type="entry name" value="TYROSINASE"/>
</dbReference>
<sequence length="662" mass="75814">MGRNTYSDLKYYAENKCSQRVTSMALAIFLFFLILIGCVTSTNAYLEFLPMPQEMTSCFNYFHQKCNLTNTVGHSLNRHCVNSYYFRSEKIKWEWTNLTDFDMHYLKFLKRRIFDNHFRAKRQSDINPSPPSGFRVRKEYRRLTDSERTAYHSVLNVMKRNGEYDTFARIHSGPNLGQFHDGPNFLGWHRIYLAYFEEAVRRYDNSLSLPFWDYTLDFPLSDPTQSVLWSATFLGNGDGVVWSGPFSGWVVNGSPLIRNTGHQGALMSKQDVDTVLTRCDTSEITFPRETGTYNLEIYHNRVHNWVGGNMELLDTAAFDPAFFLHHAFVDYVWELFRLRQLTVCGINPEANYPNVVGDHAPQREMHAFPQHRASDGYANYWTDSWYTYEMSPSCSRVRPDCGSLYLKCDIDRDICVSKTRSEIKTSRTSSTERRKRSALVLETPSSCTGTISGTMQNTYLINGNNDIDSWVYIPIQIAYIRPSGYHFHSYPIQDGKVQYVQDVYSPFLYPNLHSYVKSEDLKAYPNCGLDPSGAGQIYVRSDGLTYYGTYVDYVLSDVRQPYGSTVVYIGVKNPGSGISEAILSAHDKCGRPCSVTCAKPNTDPPSYKRCSGVIRLSARLPLMYGSNYGDAVLSAWDPLGMGPEFNGIHVIIICNYRDIWPW</sequence>
<dbReference type="EMBL" id="KX447816">
    <property type="protein sequence ID" value="APC92581.1"/>
    <property type="molecule type" value="mRNA"/>
</dbReference>
<proteinExistence type="evidence at transcript level"/>
<name>A0A1J0KGN7_SINCU</name>
<keyword evidence="3" id="KW-0812">Transmembrane</keyword>
<accession>A0A1J0KGN7</accession>
<dbReference type="PROSITE" id="PS00497">
    <property type="entry name" value="TYROSINASE_1"/>
    <property type="match status" value="1"/>
</dbReference>
<protein>
    <submittedName>
        <fullName evidence="6">Tyr</fullName>
    </submittedName>
</protein>
<keyword evidence="3" id="KW-1133">Transmembrane helix</keyword>
<dbReference type="PANTHER" id="PTHR11474">
    <property type="entry name" value="TYROSINASE FAMILY MEMBER"/>
    <property type="match status" value="1"/>
</dbReference>
<keyword evidence="2" id="KW-0186">Copper</keyword>